<keyword evidence="3" id="KW-0804">Transcription</keyword>
<evidence type="ECO:0000256" key="4">
    <source>
        <dbReference type="ARBA" id="ARBA00023242"/>
    </source>
</evidence>
<dbReference type="PROSITE" id="PS51293">
    <property type="entry name" value="SANT"/>
    <property type="match status" value="1"/>
</dbReference>
<dbReference type="GO" id="GO:0003677">
    <property type="term" value="F:DNA binding"/>
    <property type="evidence" value="ECO:0007669"/>
    <property type="project" value="UniProtKB-KW"/>
</dbReference>
<sequence length="117" mass="13631">MKIQTDEDGFRTGKWSKEEHKLFGEGLAVFGHNWKKVAGVVRSRSQNQIRSHAQKYLIKQKFKQRVMLCKKIENEIVTTVDELSTTSNKVDRATQYGEGVKFGRVCLFEDYDFQLIK</sequence>
<dbReference type="SUPFAM" id="SSF46689">
    <property type="entry name" value="Homeodomain-like"/>
    <property type="match status" value="1"/>
</dbReference>
<dbReference type="PROSITE" id="PS50090">
    <property type="entry name" value="MYB_LIKE"/>
    <property type="match status" value="1"/>
</dbReference>
<dbReference type="InterPro" id="IPR006447">
    <property type="entry name" value="Myb_dom_plants"/>
</dbReference>
<evidence type="ECO:0000259" key="7">
    <source>
        <dbReference type="PROSITE" id="PS51294"/>
    </source>
</evidence>
<feature type="domain" description="SANT" evidence="6">
    <location>
        <begin position="14"/>
        <end position="61"/>
    </location>
</feature>
<evidence type="ECO:0000259" key="5">
    <source>
        <dbReference type="PROSITE" id="PS50090"/>
    </source>
</evidence>
<evidence type="ECO:0000313" key="9">
    <source>
        <dbReference type="Proteomes" id="UP001162131"/>
    </source>
</evidence>
<keyword evidence="4" id="KW-0539">Nucleus</keyword>
<dbReference type="NCBIfam" id="TIGR01557">
    <property type="entry name" value="myb_SHAQKYF"/>
    <property type="match status" value="1"/>
</dbReference>
<evidence type="ECO:0000313" key="8">
    <source>
        <dbReference type="EMBL" id="CAG9331034.1"/>
    </source>
</evidence>
<protein>
    <submittedName>
        <fullName evidence="8">Uncharacterized protein</fullName>
    </submittedName>
</protein>
<keyword evidence="1" id="KW-0805">Transcription regulation</keyword>
<dbReference type="SMART" id="SM00717">
    <property type="entry name" value="SANT"/>
    <property type="match status" value="1"/>
</dbReference>
<accession>A0AAU9JZ71</accession>
<feature type="domain" description="Myb-like" evidence="5">
    <location>
        <begin position="7"/>
        <end position="57"/>
    </location>
</feature>
<name>A0AAU9JZ71_9CILI</name>
<keyword evidence="2" id="KW-0238">DNA-binding</keyword>
<dbReference type="PANTHER" id="PTHR12802">
    <property type="entry name" value="SWI/SNF COMPLEX-RELATED"/>
    <property type="match status" value="1"/>
</dbReference>
<dbReference type="InterPro" id="IPR017930">
    <property type="entry name" value="Myb_dom"/>
</dbReference>
<dbReference type="AlphaFoldDB" id="A0AAU9JZ71"/>
<dbReference type="InterPro" id="IPR001005">
    <property type="entry name" value="SANT/Myb"/>
</dbReference>
<dbReference type="CDD" id="cd00167">
    <property type="entry name" value="SANT"/>
    <property type="match status" value="1"/>
</dbReference>
<feature type="domain" description="HTH myb-type" evidence="7">
    <location>
        <begin position="7"/>
        <end position="61"/>
    </location>
</feature>
<evidence type="ECO:0000256" key="1">
    <source>
        <dbReference type="ARBA" id="ARBA00023015"/>
    </source>
</evidence>
<dbReference type="Pfam" id="PF00249">
    <property type="entry name" value="Myb_DNA-binding"/>
    <property type="match status" value="1"/>
</dbReference>
<evidence type="ECO:0000256" key="2">
    <source>
        <dbReference type="ARBA" id="ARBA00023125"/>
    </source>
</evidence>
<organism evidence="8 9">
    <name type="scientific">Blepharisma stoltei</name>
    <dbReference type="NCBI Taxonomy" id="1481888"/>
    <lineage>
        <taxon>Eukaryota</taxon>
        <taxon>Sar</taxon>
        <taxon>Alveolata</taxon>
        <taxon>Ciliophora</taxon>
        <taxon>Postciliodesmatophora</taxon>
        <taxon>Heterotrichea</taxon>
        <taxon>Heterotrichida</taxon>
        <taxon>Blepharismidae</taxon>
        <taxon>Blepharisma</taxon>
    </lineage>
</organism>
<gene>
    <name evidence="8" type="ORF">BSTOLATCC_MIC52440</name>
</gene>
<dbReference type="Proteomes" id="UP001162131">
    <property type="component" value="Unassembled WGS sequence"/>
</dbReference>
<dbReference type="InterPro" id="IPR009057">
    <property type="entry name" value="Homeodomain-like_sf"/>
</dbReference>
<comment type="caution">
    <text evidence="8">The sequence shown here is derived from an EMBL/GenBank/DDBJ whole genome shotgun (WGS) entry which is preliminary data.</text>
</comment>
<dbReference type="Gene3D" id="1.10.10.60">
    <property type="entry name" value="Homeodomain-like"/>
    <property type="match status" value="1"/>
</dbReference>
<dbReference type="EMBL" id="CAJZBQ010000052">
    <property type="protein sequence ID" value="CAG9331034.1"/>
    <property type="molecule type" value="Genomic_DNA"/>
</dbReference>
<keyword evidence="9" id="KW-1185">Reference proteome</keyword>
<reference evidence="8" key="1">
    <citation type="submission" date="2021-09" db="EMBL/GenBank/DDBJ databases">
        <authorList>
            <consortium name="AG Swart"/>
            <person name="Singh M."/>
            <person name="Singh A."/>
            <person name="Seah K."/>
            <person name="Emmerich C."/>
        </authorList>
    </citation>
    <scope>NUCLEOTIDE SEQUENCE</scope>
    <source>
        <strain evidence="8">ATCC30299</strain>
    </source>
</reference>
<evidence type="ECO:0000256" key="3">
    <source>
        <dbReference type="ARBA" id="ARBA00023163"/>
    </source>
</evidence>
<evidence type="ECO:0000259" key="6">
    <source>
        <dbReference type="PROSITE" id="PS51293"/>
    </source>
</evidence>
<dbReference type="PROSITE" id="PS51294">
    <property type="entry name" value="HTH_MYB"/>
    <property type="match status" value="1"/>
</dbReference>
<proteinExistence type="predicted"/>
<dbReference type="InterPro" id="IPR017884">
    <property type="entry name" value="SANT_dom"/>
</dbReference>